<gene>
    <name evidence="4" type="primary">Pnpla1_1</name>
    <name evidence="4" type="ORF">SPITYR_R11879</name>
</gene>
<name>A0A7L0BIF3_9AVES</name>
<evidence type="ECO:0000259" key="3">
    <source>
        <dbReference type="PROSITE" id="PS51635"/>
    </source>
</evidence>
<dbReference type="InterPro" id="IPR016035">
    <property type="entry name" value="Acyl_Trfase/lysoPLipase"/>
</dbReference>
<dbReference type="GO" id="GO:0005811">
    <property type="term" value="C:lipid droplet"/>
    <property type="evidence" value="ECO:0007669"/>
    <property type="project" value="TreeGrafter"/>
</dbReference>
<evidence type="ECO:0000313" key="5">
    <source>
        <dbReference type="Proteomes" id="UP000519115"/>
    </source>
</evidence>
<feature type="domain" description="PNPLA" evidence="3">
    <location>
        <begin position="4"/>
        <end position="172"/>
    </location>
</feature>
<dbReference type="GO" id="GO:0016020">
    <property type="term" value="C:membrane"/>
    <property type="evidence" value="ECO:0007669"/>
    <property type="project" value="TreeGrafter"/>
</dbReference>
<dbReference type="GO" id="GO:0055088">
    <property type="term" value="P:lipid homeostasis"/>
    <property type="evidence" value="ECO:0007669"/>
    <property type="project" value="TreeGrafter"/>
</dbReference>
<dbReference type="Proteomes" id="UP000519115">
    <property type="component" value="Unassembled WGS sequence"/>
</dbReference>
<reference evidence="4 5" key="1">
    <citation type="submission" date="2019-09" db="EMBL/GenBank/DDBJ databases">
        <title>Bird 10,000 Genomes (B10K) Project - Family phase.</title>
        <authorList>
            <person name="Zhang G."/>
        </authorList>
    </citation>
    <scope>NUCLEOTIDE SEQUENCE [LARGE SCALE GENOMIC DNA]</scope>
    <source>
        <strain evidence="4">B10K-DU-007-42</strain>
        <tissue evidence="4">Muscle</tissue>
    </source>
</reference>
<dbReference type="GO" id="GO:0005737">
    <property type="term" value="C:cytoplasm"/>
    <property type="evidence" value="ECO:0007669"/>
    <property type="project" value="TreeGrafter"/>
</dbReference>
<dbReference type="PROSITE" id="PS51635">
    <property type="entry name" value="PNPLA"/>
    <property type="match status" value="1"/>
</dbReference>
<evidence type="ECO:0000313" key="4">
    <source>
        <dbReference type="EMBL" id="NXJ47145.1"/>
    </source>
</evidence>
<keyword evidence="2" id="KW-0378">Hydrolase</keyword>
<accession>A0A7L0BIF3</accession>
<dbReference type="EMBL" id="VXAF01000085">
    <property type="protein sequence ID" value="NXJ47145.1"/>
    <property type="molecule type" value="Genomic_DNA"/>
</dbReference>
<dbReference type="PANTHER" id="PTHR12406:SF23">
    <property type="entry name" value="OMEGA-HYDROXYCERAMIDE TRANSACYLASE"/>
    <property type="match status" value="1"/>
</dbReference>
<evidence type="ECO:0000256" key="2">
    <source>
        <dbReference type="PROSITE-ProRule" id="PRU01161"/>
    </source>
</evidence>
<feature type="non-terminal residue" evidence="4">
    <location>
        <position position="216"/>
    </location>
</feature>
<dbReference type="GO" id="GO:0004806">
    <property type="term" value="F:triacylglycerol lipase activity"/>
    <property type="evidence" value="ECO:0007669"/>
    <property type="project" value="TreeGrafter"/>
</dbReference>
<dbReference type="InterPro" id="IPR002641">
    <property type="entry name" value="PNPLA_dom"/>
</dbReference>
<sequence>PFSILFRGCSFLISYEAGVLSALQELSPDILKSASKVYGASSGSVLATVALCECDLGKGYALPFILCLKRSNVWKFWRKILKIVREVLNKYLPTNAHQLVSGKLHVILTRVHDWRSVVVSEFASREDLIQAVICSCFIPLYFGFLPPTYCGVRYVDGELSMWRANFVSRTTITVSAFSGEYDISPKDSPAAFFTFQLSDCILHISKRNIHRLQYIF</sequence>
<dbReference type="PANTHER" id="PTHR12406">
    <property type="entry name" value="CALCIUM-INDEPENDENT PHOSPHOLIPASE A2 IPLA2 -RELATED"/>
    <property type="match status" value="1"/>
</dbReference>
<feature type="active site" description="Proton acceptor" evidence="2">
    <location>
        <position position="156"/>
    </location>
</feature>
<protein>
    <submittedName>
        <fullName evidence="4">PLPL1 protein</fullName>
    </submittedName>
</protein>
<dbReference type="Gene3D" id="3.40.1090.10">
    <property type="entry name" value="Cytosolic phospholipase A2 catalytic domain"/>
    <property type="match status" value="1"/>
</dbReference>
<dbReference type="Pfam" id="PF01734">
    <property type="entry name" value="Patatin"/>
    <property type="match status" value="1"/>
</dbReference>
<feature type="non-terminal residue" evidence="4">
    <location>
        <position position="1"/>
    </location>
</feature>
<feature type="short sequence motif" description="GXSXG" evidence="2">
    <location>
        <begin position="39"/>
        <end position="43"/>
    </location>
</feature>
<evidence type="ECO:0000256" key="1">
    <source>
        <dbReference type="ARBA" id="ARBA00023098"/>
    </source>
</evidence>
<keyword evidence="5" id="KW-1185">Reference proteome</keyword>
<keyword evidence="1 2" id="KW-0443">Lipid metabolism</keyword>
<feature type="active site" description="Nucleophile" evidence="2">
    <location>
        <position position="41"/>
    </location>
</feature>
<dbReference type="AlphaFoldDB" id="A0A7L0BIF3"/>
<dbReference type="GO" id="GO:0019433">
    <property type="term" value="P:triglyceride catabolic process"/>
    <property type="evidence" value="ECO:0007669"/>
    <property type="project" value="TreeGrafter"/>
</dbReference>
<comment type="caution">
    <text evidence="4">The sequence shown here is derived from an EMBL/GenBank/DDBJ whole genome shotgun (WGS) entry which is preliminary data.</text>
</comment>
<dbReference type="SUPFAM" id="SSF52151">
    <property type="entry name" value="FabD/lysophospholipase-like"/>
    <property type="match status" value="1"/>
</dbReference>
<organism evidence="4 5">
    <name type="scientific">Spizaetus tyrannus</name>
    <name type="common">black hawk-eagle</name>
    <dbReference type="NCBI Taxonomy" id="252798"/>
    <lineage>
        <taxon>Eukaryota</taxon>
        <taxon>Metazoa</taxon>
        <taxon>Chordata</taxon>
        <taxon>Craniata</taxon>
        <taxon>Vertebrata</taxon>
        <taxon>Euteleostomi</taxon>
        <taxon>Archelosauria</taxon>
        <taxon>Archosauria</taxon>
        <taxon>Dinosauria</taxon>
        <taxon>Saurischia</taxon>
        <taxon>Theropoda</taxon>
        <taxon>Coelurosauria</taxon>
        <taxon>Aves</taxon>
        <taxon>Neognathae</taxon>
        <taxon>Neoaves</taxon>
        <taxon>Telluraves</taxon>
        <taxon>Accipitrimorphae</taxon>
        <taxon>Accipitriformes</taxon>
        <taxon>Accipitridae</taxon>
        <taxon>Accipitrinae</taxon>
        <taxon>Spizaetus</taxon>
    </lineage>
</organism>
<keyword evidence="2" id="KW-0442">Lipid degradation</keyword>
<dbReference type="InterPro" id="IPR033562">
    <property type="entry name" value="PLPL"/>
</dbReference>
<proteinExistence type="predicted"/>
<comment type="caution">
    <text evidence="2">Lacks conserved residue(s) required for the propagation of feature annotation.</text>
</comment>